<dbReference type="EMBL" id="JACYGY010000001">
    <property type="protein sequence ID" value="MBE9464226.1"/>
    <property type="molecule type" value="Genomic_DNA"/>
</dbReference>
<dbReference type="Proteomes" id="UP000634134">
    <property type="component" value="Unassembled WGS sequence"/>
</dbReference>
<accession>A0ABR9WIP6</accession>
<organism evidence="4 5">
    <name type="scientific">Dyadobacter subterraneus</name>
    <dbReference type="NCBI Taxonomy" id="2773304"/>
    <lineage>
        <taxon>Bacteria</taxon>
        <taxon>Pseudomonadati</taxon>
        <taxon>Bacteroidota</taxon>
        <taxon>Cytophagia</taxon>
        <taxon>Cytophagales</taxon>
        <taxon>Spirosomataceae</taxon>
        <taxon>Dyadobacter</taxon>
    </lineage>
</organism>
<dbReference type="Pfam" id="PF00965">
    <property type="entry name" value="TIMP"/>
    <property type="match status" value="1"/>
</dbReference>
<dbReference type="SUPFAM" id="SSF50242">
    <property type="entry name" value="TIMP-like"/>
    <property type="match status" value="1"/>
</dbReference>
<dbReference type="InterPro" id="IPR001820">
    <property type="entry name" value="TIMP"/>
</dbReference>
<keyword evidence="3" id="KW-0732">Signal</keyword>
<evidence type="ECO:0000313" key="5">
    <source>
        <dbReference type="Proteomes" id="UP000634134"/>
    </source>
</evidence>
<evidence type="ECO:0000256" key="2">
    <source>
        <dbReference type="ARBA" id="ARBA00022525"/>
    </source>
</evidence>
<comment type="subcellular location">
    <subcellularLocation>
        <location evidence="1">Secreted</location>
    </subcellularLocation>
</comment>
<keyword evidence="5" id="KW-1185">Reference proteome</keyword>
<keyword evidence="2" id="KW-0964">Secreted</keyword>
<protein>
    <recommendedName>
        <fullName evidence="6">Tissue inhibitor of metalloproteinase</fullName>
    </recommendedName>
</protein>
<feature type="signal peptide" evidence="3">
    <location>
        <begin position="1"/>
        <end position="19"/>
    </location>
</feature>
<evidence type="ECO:0000313" key="4">
    <source>
        <dbReference type="EMBL" id="MBE9464226.1"/>
    </source>
</evidence>
<dbReference type="InterPro" id="IPR008993">
    <property type="entry name" value="TIMP-like_OB-fold"/>
</dbReference>
<comment type="caution">
    <text evidence="4">The sequence shown here is derived from an EMBL/GenBank/DDBJ whole genome shotgun (WGS) entry which is preliminary data.</text>
</comment>
<proteinExistence type="predicted"/>
<feature type="chain" id="PRO_5047056129" description="Tissue inhibitor of metalloproteinase" evidence="3">
    <location>
        <begin position="20"/>
        <end position="255"/>
    </location>
</feature>
<dbReference type="Gene3D" id="2.40.50.120">
    <property type="match status" value="1"/>
</dbReference>
<name>A0ABR9WIP6_9BACT</name>
<gene>
    <name evidence="4" type="ORF">IEE83_20255</name>
</gene>
<sequence length="255" mass="29326">MKLVISVFLILLSITDSLACVCMPQKFTEKYTQSDFVAKARIVKVYKNKSEEELYKADILIYDLYKGMKVKSLYVQGRSDGKRGSSCAILISENTDLIIYAKDTYQGTYTIGYCPGLVYLNQDKRRLAAEIRELAMLNILKTRKVKYSGDIAYQTEIKNFSNELEKFRGASLNKNFALYELIYTSDIKIKSVNVISGFNEKVDLNLKEIIEKSVWKANNRNIALNTIQENSRFLIGFYYYPAEDAYQSFISVHDL</sequence>
<dbReference type="RefSeq" id="WP_194122299.1">
    <property type="nucleotide sequence ID" value="NZ_JACYGY010000001.1"/>
</dbReference>
<reference evidence="5" key="1">
    <citation type="submission" date="2023-07" db="EMBL/GenBank/DDBJ databases">
        <title>Dyadobacter sp. nov 'subterranea' isolated from contaminted grondwater.</title>
        <authorList>
            <person name="Szabo I."/>
            <person name="Al-Omari J."/>
            <person name="Szerdahelyi S.G."/>
            <person name="Rado J."/>
        </authorList>
    </citation>
    <scope>NUCLEOTIDE SEQUENCE [LARGE SCALE GENOMIC DNA]</scope>
    <source>
        <strain evidence="5">UP-52</strain>
    </source>
</reference>
<evidence type="ECO:0000256" key="3">
    <source>
        <dbReference type="SAM" id="SignalP"/>
    </source>
</evidence>
<evidence type="ECO:0000256" key="1">
    <source>
        <dbReference type="ARBA" id="ARBA00004613"/>
    </source>
</evidence>
<evidence type="ECO:0008006" key="6">
    <source>
        <dbReference type="Google" id="ProtNLM"/>
    </source>
</evidence>